<reference evidence="1 2" key="1">
    <citation type="submission" date="2014-01" db="EMBL/GenBank/DDBJ databases">
        <title>Roseivivax halodurans JCM 10272 Genome Sequencing.</title>
        <authorList>
            <person name="Lai Q."/>
            <person name="Li G."/>
            <person name="Shao Z."/>
        </authorList>
    </citation>
    <scope>NUCLEOTIDE SEQUENCE [LARGE SCALE GENOMIC DNA]</scope>
    <source>
        <strain evidence="1 2">JCM 10272</strain>
    </source>
</reference>
<evidence type="ECO:0000313" key="2">
    <source>
        <dbReference type="Proteomes" id="UP000022447"/>
    </source>
</evidence>
<evidence type="ECO:0000313" key="1">
    <source>
        <dbReference type="EMBL" id="ETX13554.1"/>
    </source>
</evidence>
<comment type="caution">
    <text evidence="1">The sequence shown here is derived from an EMBL/GenBank/DDBJ whole genome shotgun (WGS) entry which is preliminary data.</text>
</comment>
<dbReference type="AlphaFoldDB" id="X7EBT9"/>
<name>X7EBT9_9RHOB</name>
<protein>
    <submittedName>
        <fullName evidence="1">Uncharacterized protein</fullName>
    </submittedName>
</protein>
<dbReference type="STRING" id="1449350.OCH239_09755"/>
<keyword evidence="2" id="KW-1185">Reference proteome</keyword>
<organism evidence="1 2">
    <name type="scientific">Roseivivax halodurans JCM 10272</name>
    <dbReference type="NCBI Taxonomy" id="1449350"/>
    <lineage>
        <taxon>Bacteria</taxon>
        <taxon>Pseudomonadati</taxon>
        <taxon>Pseudomonadota</taxon>
        <taxon>Alphaproteobacteria</taxon>
        <taxon>Rhodobacterales</taxon>
        <taxon>Roseobacteraceae</taxon>
        <taxon>Roseivivax</taxon>
    </lineage>
</organism>
<dbReference type="EMBL" id="JALZ01000023">
    <property type="protein sequence ID" value="ETX13554.1"/>
    <property type="molecule type" value="Genomic_DNA"/>
</dbReference>
<accession>X7EBT9</accession>
<proteinExistence type="predicted"/>
<dbReference type="Proteomes" id="UP000022447">
    <property type="component" value="Unassembled WGS sequence"/>
</dbReference>
<dbReference type="RefSeq" id="WP_037264860.1">
    <property type="nucleotide sequence ID" value="NZ_JALZ01000023.1"/>
</dbReference>
<dbReference type="OrthoDB" id="9864047at2"/>
<gene>
    <name evidence="1" type="ORF">OCH239_09755</name>
</gene>
<sequence length="105" mass="11487">MAIAPITPDEVATGAGAVPDVVLAAFNGLLAERARNGRSRFTQNEVIARIQEGVEAAGSKISRQEIFAKHYLDVESIYRAAGWQVRYDAPGYNESYEAFFEFSTA</sequence>